<dbReference type="GO" id="GO:0005737">
    <property type="term" value="C:cytoplasm"/>
    <property type="evidence" value="ECO:0007669"/>
    <property type="project" value="TreeGrafter"/>
</dbReference>
<comment type="catalytic activity">
    <reaction evidence="10">
        <text>a 2,3-saturated acyl-CoA + A = a 2,3-dehydroacyl-CoA + AH2</text>
        <dbReference type="Rhea" id="RHEA:48608"/>
        <dbReference type="ChEBI" id="CHEBI:13193"/>
        <dbReference type="ChEBI" id="CHEBI:17499"/>
        <dbReference type="ChEBI" id="CHEBI:60015"/>
        <dbReference type="ChEBI" id="CHEBI:65111"/>
    </reaction>
</comment>
<comment type="function">
    <text evidence="7">Catalyzes the dehydrogenation at the alpha-beta position of ACP-bound acyl chains. This results in the introduction of a double bond in the lipidic chain, which is further transferred to the epsilon-amino group of lysine residue in the mycobactin core by MbtK.</text>
</comment>
<organism evidence="15 16">
    <name type="scientific">Rhodococcoides kyotonense</name>
    <dbReference type="NCBI Taxonomy" id="398843"/>
    <lineage>
        <taxon>Bacteria</taxon>
        <taxon>Bacillati</taxon>
        <taxon>Actinomycetota</taxon>
        <taxon>Actinomycetes</taxon>
        <taxon>Mycobacteriales</taxon>
        <taxon>Nocardiaceae</taxon>
        <taxon>Rhodococcoides</taxon>
    </lineage>
</organism>
<dbReference type="InterPro" id="IPR013786">
    <property type="entry name" value="AcylCoA_DH/ox_N"/>
</dbReference>
<evidence type="ECO:0000313" key="15">
    <source>
        <dbReference type="EMBL" id="OAK56957.1"/>
    </source>
</evidence>
<keyword evidence="5 11" id="KW-0274">FAD</keyword>
<evidence type="ECO:0000256" key="10">
    <source>
        <dbReference type="ARBA" id="ARBA00052546"/>
    </source>
</evidence>
<dbReference type="Proteomes" id="UP000077519">
    <property type="component" value="Unassembled WGS sequence"/>
</dbReference>
<protein>
    <recommendedName>
        <fullName evidence="8">Acyl-[acyl-carrier-protein] dehydrogenase MbtN</fullName>
    </recommendedName>
    <alternativeName>
        <fullName evidence="9">Mycobactin synthase protein N</fullName>
    </alternativeName>
</protein>
<dbReference type="InterPro" id="IPR050741">
    <property type="entry name" value="Acyl-CoA_dehydrogenase"/>
</dbReference>
<dbReference type="SUPFAM" id="SSF56645">
    <property type="entry name" value="Acyl-CoA dehydrogenase NM domain-like"/>
    <property type="match status" value="1"/>
</dbReference>
<name>A0A177YN12_9NOCA</name>
<evidence type="ECO:0000256" key="5">
    <source>
        <dbReference type="ARBA" id="ARBA00022827"/>
    </source>
</evidence>
<evidence type="ECO:0000256" key="11">
    <source>
        <dbReference type="RuleBase" id="RU362125"/>
    </source>
</evidence>
<dbReference type="Gene3D" id="2.40.110.10">
    <property type="entry name" value="Butyryl-CoA Dehydrogenase, subunit A, domain 2"/>
    <property type="match status" value="1"/>
</dbReference>
<evidence type="ECO:0000313" key="16">
    <source>
        <dbReference type="Proteomes" id="UP000077519"/>
    </source>
</evidence>
<comment type="caution">
    <text evidence="15">The sequence shown here is derived from an EMBL/GenBank/DDBJ whole genome shotgun (WGS) entry which is preliminary data.</text>
</comment>
<dbReference type="PROSITE" id="PS00073">
    <property type="entry name" value="ACYL_COA_DH_2"/>
    <property type="match status" value="1"/>
</dbReference>
<feature type="domain" description="Acyl-CoA dehydrogenase/oxidase N-terminal" evidence="14">
    <location>
        <begin position="9"/>
        <end position="121"/>
    </location>
</feature>
<evidence type="ECO:0000256" key="7">
    <source>
        <dbReference type="ARBA" id="ARBA00037085"/>
    </source>
</evidence>
<keyword evidence="16" id="KW-1185">Reference proteome</keyword>
<proteinExistence type="inferred from homology"/>
<evidence type="ECO:0000256" key="2">
    <source>
        <dbReference type="ARBA" id="ARBA00005102"/>
    </source>
</evidence>
<dbReference type="GO" id="GO:0003995">
    <property type="term" value="F:acyl-CoA dehydrogenase activity"/>
    <property type="evidence" value="ECO:0007669"/>
    <property type="project" value="InterPro"/>
</dbReference>
<dbReference type="FunFam" id="2.40.110.10:FF:000002">
    <property type="entry name" value="Acyl-CoA dehydrogenase fadE12"/>
    <property type="match status" value="1"/>
</dbReference>
<evidence type="ECO:0000256" key="9">
    <source>
        <dbReference type="ARBA" id="ARBA00042660"/>
    </source>
</evidence>
<comment type="cofactor">
    <cofactor evidence="1 11">
        <name>FAD</name>
        <dbReference type="ChEBI" id="CHEBI:57692"/>
    </cofactor>
</comment>
<keyword evidence="6 11" id="KW-0560">Oxidoreductase</keyword>
<dbReference type="RefSeq" id="WP_068421242.1">
    <property type="nucleotide sequence ID" value="NZ_LVHI01000002.1"/>
</dbReference>
<evidence type="ECO:0000259" key="13">
    <source>
        <dbReference type="Pfam" id="PF02770"/>
    </source>
</evidence>
<accession>A0A177YN12</accession>
<evidence type="ECO:0000259" key="12">
    <source>
        <dbReference type="Pfam" id="PF00441"/>
    </source>
</evidence>
<evidence type="ECO:0000256" key="3">
    <source>
        <dbReference type="ARBA" id="ARBA00009347"/>
    </source>
</evidence>
<feature type="domain" description="Acyl-CoA dehydrogenase/oxidase C-terminal" evidence="12">
    <location>
        <begin position="232"/>
        <end position="380"/>
    </location>
</feature>
<reference evidence="15 16" key="1">
    <citation type="submission" date="2016-03" db="EMBL/GenBank/DDBJ databases">
        <title>Genome sequence of Rhodococcus kyotonensis KB10.</title>
        <authorList>
            <person name="Jeong H."/>
            <person name="Hong C.E."/>
            <person name="Jo S.H."/>
            <person name="Park J.M."/>
        </authorList>
    </citation>
    <scope>NUCLEOTIDE SEQUENCE [LARGE SCALE GENOMIC DNA]</scope>
    <source>
        <strain evidence="15 16">KB10</strain>
    </source>
</reference>
<evidence type="ECO:0000256" key="6">
    <source>
        <dbReference type="ARBA" id="ARBA00023002"/>
    </source>
</evidence>
<dbReference type="InterPro" id="IPR009075">
    <property type="entry name" value="AcylCo_DH/oxidase_C"/>
</dbReference>
<dbReference type="GO" id="GO:0033539">
    <property type="term" value="P:fatty acid beta-oxidation using acyl-CoA dehydrogenase"/>
    <property type="evidence" value="ECO:0007669"/>
    <property type="project" value="TreeGrafter"/>
</dbReference>
<dbReference type="Gene3D" id="1.20.140.10">
    <property type="entry name" value="Butyryl-CoA Dehydrogenase, subunit A, domain 3"/>
    <property type="match status" value="1"/>
</dbReference>
<dbReference type="GO" id="GO:0050660">
    <property type="term" value="F:flavin adenine dinucleotide binding"/>
    <property type="evidence" value="ECO:0007669"/>
    <property type="project" value="InterPro"/>
</dbReference>
<dbReference type="InterPro" id="IPR009100">
    <property type="entry name" value="AcylCoA_DH/oxidase_NM_dom_sf"/>
</dbReference>
<dbReference type="PIRSF" id="PIRSF016578">
    <property type="entry name" value="HsaA"/>
    <property type="match status" value="1"/>
</dbReference>
<keyword evidence="4 11" id="KW-0285">Flavoprotein</keyword>
<dbReference type="FunFam" id="1.20.140.10:FF:000001">
    <property type="entry name" value="Acyl-CoA dehydrogenase"/>
    <property type="match status" value="1"/>
</dbReference>
<sequence length="386" mass="42505">MKRIHFDHDHDAYRDTVQSFLAREVQPFYEEWESDRLVPRSAWLAAGKSGILGLSVPESYGGSDVTDYRFRQVVAEEIAKTATTSFGAGLSCQDDIIIPYLSDLGTDEQRLRWLPGMASGDLIGAIAMTEPGTGSDLQAIKTTAVREGDDWVINGQKTFITNGIHCDLVIVVARTDPNAGSRGLSLFVVERDTPGFTRGRKLTKVGLAAQDTAELVFTDVRVPHSNLLGVEGRGFLHLMERLPLERLSIAVAAIAGARATYEWTKAYVFDRSAFGTKIGDLQNTRFVLADMLTEIEVTESHVDRCVLALNSGELTAVDSAKAKWWSSELHKRVVDRCVQLHGGYGYMMEYPVGRAFVDQRVQTIFGGTTEVMKEIIGRDIAAGAVR</sequence>
<dbReference type="Pfam" id="PF00441">
    <property type="entry name" value="Acyl-CoA_dh_1"/>
    <property type="match status" value="1"/>
</dbReference>
<evidence type="ECO:0000256" key="8">
    <source>
        <dbReference type="ARBA" id="ARBA00040394"/>
    </source>
</evidence>
<dbReference type="InterPro" id="IPR006091">
    <property type="entry name" value="Acyl-CoA_Oxase/DH_mid-dom"/>
</dbReference>
<dbReference type="InterPro" id="IPR046373">
    <property type="entry name" value="Acyl-CoA_Oxase/DH_mid-dom_sf"/>
</dbReference>
<dbReference type="Pfam" id="PF02771">
    <property type="entry name" value="Acyl-CoA_dh_N"/>
    <property type="match status" value="1"/>
</dbReference>
<evidence type="ECO:0000256" key="1">
    <source>
        <dbReference type="ARBA" id="ARBA00001974"/>
    </source>
</evidence>
<dbReference type="PANTHER" id="PTHR48083">
    <property type="entry name" value="MEDIUM-CHAIN SPECIFIC ACYL-COA DEHYDROGENASE, MITOCHONDRIAL-RELATED"/>
    <property type="match status" value="1"/>
</dbReference>
<dbReference type="Pfam" id="PF02770">
    <property type="entry name" value="Acyl-CoA_dh_M"/>
    <property type="match status" value="1"/>
</dbReference>
<gene>
    <name evidence="15" type="ORF">A3K89_14730</name>
</gene>
<dbReference type="InterPro" id="IPR037069">
    <property type="entry name" value="AcylCoA_DH/ox_N_sf"/>
</dbReference>
<feature type="domain" description="Acyl-CoA oxidase/dehydrogenase middle" evidence="13">
    <location>
        <begin position="125"/>
        <end position="220"/>
    </location>
</feature>
<dbReference type="InterPro" id="IPR036250">
    <property type="entry name" value="AcylCo_DH-like_C"/>
</dbReference>
<dbReference type="EMBL" id="LVHI01000002">
    <property type="protein sequence ID" value="OAK56957.1"/>
    <property type="molecule type" value="Genomic_DNA"/>
</dbReference>
<evidence type="ECO:0000256" key="4">
    <source>
        <dbReference type="ARBA" id="ARBA00022630"/>
    </source>
</evidence>
<comment type="similarity">
    <text evidence="3 11">Belongs to the acyl-CoA dehydrogenase family.</text>
</comment>
<dbReference type="AlphaFoldDB" id="A0A177YN12"/>
<evidence type="ECO:0000259" key="14">
    <source>
        <dbReference type="Pfam" id="PF02771"/>
    </source>
</evidence>
<dbReference type="PANTHER" id="PTHR48083:SF20">
    <property type="entry name" value="LONG-CHAIN SPECIFIC ACYL-COA DEHYDROGENASE, MITOCHONDRIAL"/>
    <property type="match status" value="1"/>
</dbReference>
<dbReference type="Gene3D" id="1.10.540.10">
    <property type="entry name" value="Acyl-CoA dehydrogenase/oxidase, N-terminal domain"/>
    <property type="match status" value="1"/>
</dbReference>
<dbReference type="InterPro" id="IPR006089">
    <property type="entry name" value="Acyl-CoA_DH_CS"/>
</dbReference>
<comment type="pathway">
    <text evidence="2">Siderophore biosynthesis; mycobactin biosynthesis.</text>
</comment>
<dbReference type="SUPFAM" id="SSF47203">
    <property type="entry name" value="Acyl-CoA dehydrogenase C-terminal domain-like"/>
    <property type="match status" value="1"/>
</dbReference>